<comment type="caution">
    <text evidence="14">The sequence shown here is derived from an EMBL/GenBank/DDBJ whole genome shotgun (WGS) entry which is preliminary data.</text>
</comment>
<feature type="compositionally biased region" description="Low complexity" evidence="12">
    <location>
        <begin position="264"/>
        <end position="302"/>
    </location>
</feature>
<evidence type="ECO:0000256" key="11">
    <source>
        <dbReference type="SAM" id="Coils"/>
    </source>
</evidence>
<evidence type="ECO:0000256" key="1">
    <source>
        <dbReference type="ARBA" id="ARBA00005443"/>
    </source>
</evidence>
<evidence type="ECO:0000256" key="9">
    <source>
        <dbReference type="ARBA" id="ARBA00046271"/>
    </source>
</evidence>
<feature type="compositionally biased region" description="Polar residues" evidence="12">
    <location>
        <begin position="305"/>
        <end position="326"/>
    </location>
</feature>
<evidence type="ECO:0000256" key="2">
    <source>
        <dbReference type="ARBA" id="ARBA00022448"/>
    </source>
</evidence>
<feature type="domain" description="Peroxisome membrane anchor protein Pex14p N-terminal" evidence="13">
    <location>
        <begin position="4"/>
        <end position="48"/>
    </location>
</feature>
<evidence type="ECO:0000256" key="7">
    <source>
        <dbReference type="ARBA" id="ARBA00029502"/>
    </source>
</evidence>
<accession>A0ABP0BEC1</accession>
<evidence type="ECO:0000256" key="8">
    <source>
        <dbReference type="ARBA" id="ARBA00029691"/>
    </source>
</evidence>
<evidence type="ECO:0000256" key="10">
    <source>
        <dbReference type="RuleBase" id="RU367032"/>
    </source>
</evidence>
<evidence type="ECO:0000313" key="15">
    <source>
        <dbReference type="Proteomes" id="UP001642482"/>
    </source>
</evidence>
<dbReference type="Gene3D" id="1.10.10.10">
    <property type="entry name" value="Winged helix-like DNA-binding domain superfamily/Winged helix DNA-binding domain"/>
    <property type="match status" value="1"/>
</dbReference>
<feature type="compositionally biased region" description="Low complexity" evidence="12">
    <location>
        <begin position="376"/>
        <end position="401"/>
    </location>
</feature>
<name>A0ABP0BEC1_9PEZI</name>
<dbReference type="InterPro" id="IPR025655">
    <property type="entry name" value="PEX14"/>
</dbReference>
<dbReference type="InterPro" id="IPR006785">
    <property type="entry name" value="Pex14_N"/>
</dbReference>
<feature type="compositionally biased region" description="Low complexity" evidence="12">
    <location>
        <begin position="343"/>
        <end position="356"/>
    </location>
</feature>
<gene>
    <name evidence="14" type="primary">PEX14</name>
    <name evidence="14" type="ORF">SEUCBS140593_003344</name>
</gene>
<evidence type="ECO:0000256" key="4">
    <source>
        <dbReference type="ARBA" id="ARBA00023010"/>
    </source>
</evidence>
<dbReference type="Pfam" id="PF04695">
    <property type="entry name" value="Pex14_N"/>
    <property type="match status" value="1"/>
</dbReference>
<keyword evidence="2 10" id="KW-0813">Transport</keyword>
<dbReference type="PANTHER" id="PTHR23058:SF0">
    <property type="entry name" value="PEROXISOMAL MEMBRANE PROTEIN PEX14"/>
    <property type="match status" value="1"/>
</dbReference>
<comment type="similarity">
    <text evidence="1 10">Belongs to the peroxin-14 family.</text>
</comment>
<keyword evidence="11" id="KW-0175">Coiled coil</keyword>
<sequence>MVIREDLVVSAAKFLQDPSVASSPPENRVAFLKAKNLTPEEITAALARAGLDSAGGPGPLSYGTAPQPSGPVAHPQQQQQFYGSPYGAPQQYPPYGWQPPPPPETLPRRDWRDWFIMATVVGGVGYGLYSMTKRYVYPLVAPPTPDRLEQDKKAIDEQFERAFALVDQLAKDTEELKAAEKERTERLDQALTNLESVITELKTSSKRREEDAERLRDDVRGLKDALPKALDTQREVTDGRLREVNTELKGLKTLIGQRMGGGSSTLPGSSVTGSSSAGPSYLRPSSVAPSTTSAPSVVSVESEGTEATASKNPLATTVENVPTPSTSSNINSFASGYSATNLASSSGNSPAASASPFTSTVGKASIPAWQRAMQKPAASTTPAATNAASSSSGQPEASGSA</sequence>
<feature type="region of interest" description="Disordered" evidence="12">
    <location>
        <begin position="341"/>
        <end position="401"/>
    </location>
</feature>
<evidence type="ECO:0000259" key="13">
    <source>
        <dbReference type="Pfam" id="PF04695"/>
    </source>
</evidence>
<feature type="region of interest" description="Disordered" evidence="12">
    <location>
        <begin position="255"/>
        <end position="326"/>
    </location>
</feature>
<organism evidence="14 15">
    <name type="scientific">Sporothrix eucalyptigena</name>
    <dbReference type="NCBI Taxonomy" id="1812306"/>
    <lineage>
        <taxon>Eukaryota</taxon>
        <taxon>Fungi</taxon>
        <taxon>Dikarya</taxon>
        <taxon>Ascomycota</taxon>
        <taxon>Pezizomycotina</taxon>
        <taxon>Sordariomycetes</taxon>
        <taxon>Sordariomycetidae</taxon>
        <taxon>Ophiostomatales</taxon>
        <taxon>Ophiostomataceae</taxon>
        <taxon>Sporothrix</taxon>
    </lineage>
</organism>
<dbReference type="Proteomes" id="UP001642482">
    <property type="component" value="Unassembled WGS sequence"/>
</dbReference>
<evidence type="ECO:0000256" key="12">
    <source>
        <dbReference type="SAM" id="MobiDB-lite"/>
    </source>
</evidence>
<protein>
    <recommendedName>
        <fullName evidence="7 10">Peroxisomal membrane protein PEX14</fullName>
    </recommendedName>
    <alternativeName>
        <fullName evidence="8 10">Peroxin-14</fullName>
    </alternativeName>
</protein>
<keyword evidence="4" id="KW-0811">Translocation</keyword>
<comment type="subcellular location">
    <subcellularLocation>
        <location evidence="9 10">Peroxisome membrane</location>
    </subcellularLocation>
</comment>
<evidence type="ECO:0000256" key="6">
    <source>
        <dbReference type="ARBA" id="ARBA00023140"/>
    </source>
</evidence>
<dbReference type="PANTHER" id="PTHR23058">
    <property type="entry name" value="PEROXISOMAL MEMBRANE PROTEIN PEX14"/>
    <property type="match status" value="1"/>
</dbReference>
<dbReference type="InterPro" id="IPR036388">
    <property type="entry name" value="WH-like_DNA-bd_sf"/>
</dbReference>
<reference evidence="14 15" key="1">
    <citation type="submission" date="2024-01" db="EMBL/GenBank/DDBJ databases">
        <authorList>
            <person name="Allen C."/>
            <person name="Tagirdzhanova G."/>
        </authorList>
    </citation>
    <scope>NUCLEOTIDE SEQUENCE [LARGE SCALE GENOMIC DNA]</scope>
</reference>
<feature type="region of interest" description="Disordered" evidence="12">
    <location>
        <begin position="55"/>
        <end position="104"/>
    </location>
</feature>
<keyword evidence="15" id="KW-1185">Reference proteome</keyword>
<evidence type="ECO:0000256" key="3">
    <source>
        <dbReference type="ARBA" id="ARBA00022927"/>
    </source>
</evidence>
<comment type="function">
    <text evidence="10">Component of the PEX13-PEX14 docking complex, a translocon channel that specifically mediates the import of peroxisomal cargo proteins bound to PEX5 receptor. The PEX13-PEX14 docking complex forms a large import pore which can be opened to a diameter of about 9 nm. Mechanistically, PEX5 receptor along with cargo proteins associates with the PEX14 subunit of the PEX13-PEX14 docking complex in the cytosol, leading to the insertion of the receptor into the organelle membrane with the concomitant translocation of the cargo into the peroxisome matrix.</text>
</comment>
<feature type="compositionally biased region" description="Low complexity" evidence="12">
    <location>
        <begin position="82"/>
        <end position="95"/>
    </location>
</feature>
<keyword evidence="6 10" id="KW-0576">Peroxisome</keyword>
<feature type="coiled-coil region" evidence="11">
    <location>
        <begin position="162"/>
        <end position="225"/>
    </location>
</feature>
<proteinExistence type="inferred from homology"/>
<evidence type="ECO:0000256" key="5">
    <source>
        <dbReference type="ARBA" id="ARBA00023136"/>
    </source>
</evidence>
<dbReference type="EMBL" id="CAWUHD010000025">
    <property type="protein sequence ID" value="CAK7217830.1"/>
    <property type="molecule type" value="Genomic_DNA"/>
</dbReference>
<keyword evidence="3 10" id="KW-0653">Protein transport</keyword>
<keyword evidence="5 10" id="KW-0472">Membrane</keyword>
<evidence type="ECO:0000313" key="14">
    <source>
        <dbReference type="EMBL" id="CAK7217830.1"/>
    </source>
</evidence>